<name>A0A917UN89_9ACTN</name>
<dbReference type="PROSITE" id="PS50075">
    <property type="entry name" value="CARRIER"/>
    <property type="match status" value="1"/>
</dbReference>
<keyword evidence="5" id="KW-1185">Reference proteome</keyword>
<protein>
    <recommendedName>
        <fullName evidence="3">Carrier domain-containing protein</fullName>
    </recommendedName>
</protein>
<evidence type="ECO:0000313" key="5">
    <source>
        <dbReference type="Proteomes" id="UP000625682"/>
    </source>
</evidence>
<evidence type="ECO:0000256" key="1">
    <source>
        <dbReference type="ARBA" id="ARBA00022450"/>
    </source>
</evidence>
<dbReference type="Proteomes" id="UP000625682">
    <property type="component" value="Unassembled WGS sequence"/>
</dbReference>
<evidence type="ECO:0000313" key="4">
    <source>
        <dbReference type="EMBL" id="GGJ70384.1"/>
    </source>
</evidence>
<dbReference type="SMART" id="SM00823">
    <property type="entry name" value="PKS_PP"/>
    <property type="match status" value="1"/>
</dbReference>
<feature type="domain" description="Carrier" evidence="3">
    <location>
        <begin position="16"/>
        <end position="94"/>
    </location>
</feature>
<dbReference type="GO" id="GO:0031177">
    <property type="term" value="F:phosphopantetheine binding"/>
    <property type="evidence" value="ECO:0007669"/>
    <property type="project" value="InterPro"/>
</dbReference>
<keyword evidence="1" id="KW-0596">Phosphopantetheine</keyword>
<sequence length="94" mass="10074">MTYAAESAADLPAQRHALPDLLVTLLTKHLNVPVLPQELKPATTFEDLGMDSLSLMELVVAAEEEFGIILSEETLDLSPSATLGEAARGFDDAH</sequence>
<proteinExistence type="predicted"/>
<dbReference type="AlphaFoldDB" id="A0A917UN89"/>
<accession>A0A917UN89</accession>
<dbReference type="RefSeq" id="WP_189152214.1">
    <property type="nucleotide sequence ID" value="NZ_BAABER010000064.1"/>
</dbReference>
<reference evidence="4" key="1">
    <citation type="journal article" date="2014" name="Int. J. Syst. Evol. Microbiol.">
        <title>Complete genome sequence of Corynebacterium casei LMG S-19264T (=DSM 44701T), isolated from a smear-ripened cheese.</title>
        <authorList>
            <consortium name="US DOE Joint Genome Institute (JGI-PGF)"/>
            <person name="Walter F."/>
            <person name="Albersmeier A."/>
            <person name="Kalinowski J."/>
            <person name="Ruckert C."/>
        </authorList>
    </citation>
    <scope>NUCLEOTIDE SEQUENCE</scope>
    <source>
        <strain evidence="4">CGMCC 4.7272</strain>
    </source>
</reference>
<gene>
    <name evidence="4" type="ORF">GCM10012282_79030</name>
</gene>
<evidence type="ECO:0000256" key="2">
    <source>
        <dbReference type="ARBA" id="ARBA00022553"/>
    </source>
</evidence>
<dbReference type="InterPro" id="IPR009081">
    <property type="entry name" value="PP-bd_ACP"/>
</dbReference>
<dbReference type="InterPro" id="IPR036736">
    <property type="entry name" value="ACP-like_sf"/>
</dbReference>
<dbReference type="InterPro" id="IPR006162">
    <property type="entry name" value="Ppantetheine_attach_site"/>
</dbReference>
<dbReference type="InterPro" id="IPR020806">
    <property type="entry name" value="PKS_PP-bd"/>
</dbReference>
<dbReference type="EMBL" id="BMMU01000060">
    <property type="protein sequence ID" value="GGJ70384.1"/>
    <property type="molecule type" value="Genomic_DNA"/>
</dbReference>
<dbReference type="Gene3D" id="1.10.1200.10">
    <property type="entry name" value="ACP-like"/>
    <property type="match status" value="1"/>
</dbReference>
<comment type="caution">
    <text evidence="4">The sequence shown here is derived from an EMBL/GenBank/DDBJ whole genome shotgun (WGS) entry which is preliminary data.</text>
</comment>
<reference evidence="4" key="2">
    <citation type="submission" date="2020-09" db="EMBL/GenBank/DDBJ databases">
        <authorList>
            <person name="Sun Q."/>
            <person name="Zhou Y."/>
        </authorList>
    </citation>
    <scope>NUCLEOTIDE SEQUENCE</scope>
    <source>
        <strain evidence="4">CGMCC 4.7272</strain>
    </source>
</reference>
<evidence type="ECO:0000259" key="3">
    <source>
        <dbReference type="PROSITE" id="PS50075"/>
    </source>
</evidence>
<dbReference type="SUPFAM" id="SSF47336">
    <property type="entry name" value="ACP-like"/>
    <property type="match status" value="1"/>
</dbReference>
<dbReference type="GO" id="GO:0017000">
    <property type="term" value="P:antibiotic biosynthetic process"/>
    <property type="evidence" value="ECO:0007669"/>
    <property type="project" value="UniProtKB-ARBA"/>
</dbReference>
<organism evidence="4 5">
    <name type="scientific">Streptomyces lacrimifluminis</name>
    <dbReference type="NCBI Taxonomy" id="1500077"/>
    <lineage>
        <taxon>Bacteria</taxon>
        <taxon>Bacillati</taxon>
        <taxon>Actinomycetota</taxon>
        <taxon>Actinomycetes</taxon>
        <taxon>Kitasatosporales</taxon>
        <taxon>Streptomycetaceae</taxon>
        <taxon>Streptomyces</taxon>
    </lineage>
</organism>
<keyword evidence="2" id="KW-0597">Phosphoprotein</keyword>
<dbReference type="Pfam" id="PF00550">
    <property type="entry name" value="PP-binding"/>
    <property type="match status" value="1"/>
</dbReference>
<dbReference type="PROSITE" id="PS00012">
    <property type="entry name" value="PHOSPHOPANTETHEINE"/>
    <property type="match status" value="1"/>
</dbReference>